<name>A0ABQ9XUX2_9EUKA</name>
<accession>A0ABQ9XUX2</accession>
<organism evidence="1 2">
    <name type="scientific">Blattamonas nauphoetae</name>
    <dbReference type="NCBI Taxonomy" id="2049346"/>
    <lineage>
        <taxon>Eukaryota</taxon>
        <taxon>Metamonada</taxon>
        <taxon>Preaxostyla</taxon>
        <taxon>Oxymonadida</taxon>
        <taxon>Blattamonas</taxon>
    </lineage>
</organism>
<protein>
    <submittedName>
        <fullName evidence="1">Uncharacterized protein</fullName>
    </submittedName>
</protein>
<proteinExistence type="predicted"/>
<dbReference type="Proteomes" id="UP001281761">
    <property type="component" value="Unassembled WGS sequence"/>
</dbReference>
<reference evidence="1 2" key="1">
    <citation type="journal article" date="2022" name="bioRxiv">
        <title>Genomics of Preaxostyla Flagellates Illuminates Evolutionary Transitions and the Path Towards Mitochondrial Loss.</title>
        <authorList>
            <person name="Novak L.V.F."/>
            <person name="Treitli S.C."/>
            <person name="Pyrih J."/>
            <person name="Halakuc P."/>
            <person name="Pipaliya S.V."/>
            <person name="Vacek V."/>
            <person name="Brzon O."/>
            <person name="Soukal P."/>
            <person name="Eme L."/>
            <person name="Dacks J.B."/>
            <person name="Karnkowska A."/>
            <person name="Elias M."/>
            <person name="Hampl V."/>
        </authorList>
    </citation>
    <scope>NUCLEOTIDE SEQUENCE [LARGE SCALE GENOMIC DNA]</scope>
    <source>
        <strain evidence="1">NAU3</strain>
        <tissue evidence="1">Gut</tissue>
    </source>
</reference>
<evidence type="ECO:0000313" key="1">
    <source>
        <dbReference type="EMBL" id="KAK2955282.1"/>
    </source>
</evidence>
<evidence type="ECO:0000313" key="2">
    <source>
        <dbReference type="Proteomes" id="UP001281761"/>
    </source>
</evidence>
<comment type="caution">
    <text evidence="1">The sequence shown here is derived from an EMBL/GenBank/DDBJ whole genome shotgun (WGS) entry which is preliminary data.</text>
</comment>
<gene>
    <name evidence="1" type="ORF">BLNAU_9834</name>
</gene>
<sequence length="80" mass="9037">MLAKSTRQLNPKFIRISHHPMTDSDQHSLPCDSSVGQIVTNTTMLSPKHITQHCPERRHPHLELRHLMPMDRSGFGTSGA</sequence>
<dbReference type="EMBL" id="JARBJD010000069">
    <property type="protein sequence ID" value="KAK2955282.1"/>
    <property type="molecule type" value="Genomic_DNA"/>
</dbReference>
<keyword evidence="2" id="KW-1185">Reference proteome</keyword>